<dbReference type="Proteomes" id="UP000789901">
    <property type="component" value="Unassembled WGS sequence"/>
</dbReference>
<keyword evidence="2" id="KW-1185">Reference proteome</keyword>
<evidence type="ECO:0000313" key="1">
    <source>
        <dbReference type="EMBL" id="CAG8740415.1"/>
    </source>
</evidence>
<evidence type="ECO:0000313" key="2">
    <source>
        <dbReference type="Proteomes" id="UP000789901"/>
    </source>
</evidence>
<comment type="caution">
    <text evidence="1">The sequence shown here is derived from an EMBL/GenBank/DDBJ whole genome shotgun (WGS) entry which is preliminary data.</text>
</comment>
<accession>A0ABN7V7N4</accession>
<sequence>MGVSIYSELANETYAIYTYHLQEAVYHRIGSLLLDENCIPNAGQSVRRGQPITLRLLSSQGFDIRRYNYPTANEIAVLLIDNNANRGYDILLCTI</sequence>
<organism evidence="1 2">
    <name type="scientific">Gigaspora margarita</name>
    <dbReference type="NCBI Taxonomy" id="4874"/>
    <lineage>
        <taxon>Eukaryota</taxon>
        <taxon>Fungi</taxon>
        <taxon>Fungi incertae sedis</taxon>
        <taxon>Mucoromycota</taxon>
        <taxon>Glomeromycotina</taxon>
        <taxon>Glomeromycetes</taxon>
        <taxon>Diversisporales</taxon>
        <taxon>Gigasporaceae</taxon>
        <taxon>Gigaspora</taxon>
    </lineage>
</organism>
<proteinExistence type="predicted"/>
<reference evidence="1 2" key="1">
    <citation type="submission" date="2021-06" db="EMBL/GenBank/DDBJ databases">
        <authorList>
            <person name="Kallberg Y."/>
            <person name="Tangrot J."/>
            <person name="Rosling A."/>
        </authorList>
    </citation>
    <scope>NUCLEOTIDE SEQUENCE [LARGE SCALE GENOMIC DNA]</scope>
    <source>
        <strain evidence="1 2">120-4 pot B 10/14</strain>
    </source>
</reference>
<protein>
    <submittedName>
        <fullName evidence="1">37128_t:CDS:1</fullName>
    </submittedName>
</protein>
<gene>
    <name evidence="1" type="ORF">GMARGA_LOCUS15318</name>
</gene>
<name>A0ABN7V7N4_GIGMA</name>
<dbReference type="EMBL" id="CAJVQB010010500">
    <property type="protein sequence ID" value="CAG8740415.1"/>
    <property type="molecule type" value="Genomic_DNA"/>
</dbReference>